<feature type="compositionally biased region" description="Basic and acidic residues" evidence="1">
    <location>
        <begin position="1"/>
        <end position="10"/>
    </location>
</feature>
<reference evidence="2 3" key="1">
    <citation type="submission" date="2016-08" db="EMBL/GenBank/DDBJ databases">
        <title>Genome sequence of Clavibacter michiganensis subsp. michiganensis strain CASJ007.</title>
        <authorList>
            <person name="Thapa S.P."/>
            <person name="Coaker G."/>
        </authorList>
    </citation>
    <scope>NUCLEOTIDE SEQUENCE [LARGE SCALE GENOMIC DNA]</scope>
    <source>
        <strain evidence="2">CASJ007</strain>
    </source>
</reference>
<protein>
    <submittedName>
        <fullName evidence="2">Uncharacterized protein</fullName>
    </submittedName>
</protein>
<evidence type="ECO:0000313" key="3">
    <source>
        <dbReference type="Proteomes" id="UP000195062"/>
    </source>
</evidence>
<accession>A0A251XJC9</accession>
<feature type="compositionally biased region" description="Polar residues" evidence="1">
    <location>
        <begin position="16"/>
        <end position="34"/>
    </location>
</feature>
<dbReference type="AlphaFoldDB" id="A0A251XJC9"/>
<evidence type="ECO:0000313" key="2">
    <source>
        <dbReference type="EMBL" id="OUE03537.1"/>
    </source>
</evidence>
<comment type="caution">
    <text evidence="2">The sequence shown here is derived from an EMBL/GenBank/DDBJ whole genome shotgun (WGS) entry which is preliminary data.</text>
</comment>
<dbReference type="EMBL" id="MDHH01000001">
    <property type="protein sequence ID" value="OUE03537.1"/>
    <property type="molecule type" value="Genomic_DNA"/>
</dbReference>
<keyword evidence="3" id="KW-1185">Reference proteome</keyword>
<dbReference type="Proteomes" id="UP000195062">
    <property type="component" value="Unassembled WGS sequence"/>
</dbReference>
<name>A0A251XJC9_CLAMM</name>
<organism evidence="2 3">
    <name type="scientific">Clavibacter michiganensis subsp. michiganensis</name>
    <dbReference type="NCBI Taxonomy" id="33013"/>
    <lineage>
        <taxon>Bacteria</taxon>
        <taxon>Bacillati</taxon>
        <taxon>Actinomycetota</taxon>
        <taxon>Actinomycetes</taxon>
        <taxon>Micrococcales</taxon>
        <taxon>Microbacteriaceae</taxon>
        <taxon>Clavibacter</taxon>
    </lineage>
</organism>
<sequence length="70" mass="7450">MREQGGRDGRIPVARQSMTAPSASASVRWTSRHTTMPMPGCAARVSAESTWSHHALLMSISEAPSVRAGS</sequence>
<proteinExistence type="predicted"/>
<gene>
    <name evidence="2" type="ORF">CMMCAS07_01210</name>
</gene>
<feature type="region of interest" description="Disordered" evidence="1">
    <location>
        <begin position="1"/>
        <end position="35"/>
    </location>
</feature>
<evidence type="ECO:0000256" key="1">
    <source>
        <dbReference type="SAM" id="MobiDB-lite"/>
    </source>
</evidence>